<dbReference type="GO" id="GO:0003924">
    <property type="term" value="F:GTPase activity"/>
    <property type="evidence" value="ECO:0007669"/>
    <property type="project" value="TreeGrafter"/>
</dbReference>
<dbReference type="AlphaFoldDB" id="A0AAD4GN48"/>
<name>A0AAD4GN48_ASPNN</name>
<keyword evidence="3" id="KW-1185">Reference proteome</keyword>
<dbReference type="GO" id="GO:0048312">
    <property type="term" value="P:intracellular distribution of mitochondria"/>
    <property type="evidence" value="ECO:0007669"/>
    <property type="project" value="TreeGrafter"/>
</dbReference>
<dbReference type="InterPro" id="IPR027417">
    <property type="entry name" value="P-loop_NTPase"/>
</dbReference>
<dbReference type="GO" id="GO:0000266">
    <property type="term" value="P:mitochondrial fission"/>
    <property type="evidence" value="ECO:0007669"/>
    <property type="project" value="TreeGrafter"/>
</dbReference>
<dbReference type="GO" id="GO:0005874">
    <property type="term" value="C:microtubule"/>
    <property type="evidence" value="ECO:0007669"/>
    <property type="project" value="TreeGrafter"/>
</dbReference>
<evidence type="ECO:0000313" key="2">
    <source>
        <dbReference type="EMBL" id="KAF9883092.1"/>
    </source>
</evidence>
<organism evidence="2 3">
    <name type="scientific">Aspergillus nanangensis</name>
    <dbReference type="NCBI Taxonomy" id="2582783"/>
    <lineage>
        <taxon>Eukaryota</taxon>
        <taxon>Fungi</taxon>
        <taxon>Dikarya</taxon>
        <taxon>Ascomycota</taxon>
        <taxon>Pezizomycotina</taxon>
        <taxon>Eurotiomycetes</taxon>
        <taxon>Eurotiomycetidae</taxon>
        <taxon>Eurotiales</taxon>
        <taxon>Aspergillaceae</taxon>
        <taxon>Aspergillus</taxon>
        <taxon>Aspergillus subgen. Circumdati</taxon>
    </lineage>
</organism>
<dbReference type="Gene3D" id="3.40.50.300">
    <property type="entry name" value="P-loop containing nucleotide triphosphate hydrolases"/>
    <property type="match status" value="1"/>
</dbReference>
<dbReference type="InterPro" id="IPR022812">
    <property type="entry name" value="Dynamin"/>
</dbReference>
<dbReference type="GO" id="GO:0006897">
    <property type="term" value="P:endocytosis"/>
    <property type="evidence" value="ECO:0007669"/>
    <property type="project" value="TreeGrafter"/>
</dbReference>
<gene>
    <name evidence="2" type="ORF">FE257_004100</name>
</gene>
<dbReference type="SUPFAM" id="SSF52540">
    <property type="entry name" value="P-loop containing nucleoside triphosphate hydrolases"/>
    <property type="match status" value="1"/>
</dbReference>
<evidence type="ECO:0000259" key="1">
    <source>
        <dbReference type="Pfam" id="PF00350"/>
    </source>
</evidence>
<comment type="caution">
    <text evidence="2">The sequence shown here is derived from an EMBL/GenBank/DDBJ whole genome shotgun (WGS) entry which is preliminary data.</text>
</comment>
<reference evidence="2" key="2">
    <citation type="submission" date="2020-02" db="EMBL/GenBank/DDBJ databases">
        <authorList>
            <person name="Gilchrist C.L.M."/>
            <person name="Chooi Y.-H."/>
        </authorList>
    </citation>
    <scope>NUCLEOTIDE SEQUENCE</scope>
    <source>
        <strain evidence="2">MST-FP2251</strain>
    </source>
</reference>
<reference evidence="2" key="1">
    <citation type="journal article" date="2019" name="Beilstein J. Org. Chem.">
        <title>Nanangenines: drimane sesquiterpenoids as the dominant metabolite cohort of a novel Australian fungus, Aspergillus nanangensis.</title>
        <authorList>
            <person name="Lacey H.J."/>
            <person name="Gilchrist C.L.M."/>
            <person name="Crombie A."/>
            <person name="Kalaitzis J.A."/>
            <person name="Vuong D."/>
            <person name="Rutledge P.J."/>
            <person name="Turner P."/>
            <person name="Pitt J.I."/>
            <person name="Lacey E."/>
            <person name="Chooi Y.H."/>
            <person name="Piggott A.M."/>
        </authorList>
    </citation>
    <scope>NUCLEOTIDE SEQUENCE</scope>
    <source>
        <strain evidence="2">MST-FP2251</strain>
    </source>
</reference>
<dbReference type="Proteomes" id="UP001194746">
    <property type="component" value="Unassembled WGS sequence"/>
</dbReference>
<dbReference type="Pfam" id="PF00350">
    <property type="entry name" value="Dynamin_N"/>
    <property type="match status" value="1"/>
</dbReference>
<dbReference type="PANTHER" id="PTHR11566:SF66">
    <property type="entry name" value="INTERFERON-INDUCED GTP-BINDING PROTEIN MX"/>
    <property type="match status" value="1"/>
</dbReference>
<dbReference type="GO" id="GO:0008017">
    <property type="term" value="F:microtubule binding"/>
    <property type="evidence" value="ECO:0007669"/>
    <property type="project" value="TreeGrafter"/>
</dbReference>
<dbReference type="PANTHER" id="PTHR11566">
    <property type="entry name" value="DYNAMIN"/>
    <property type="match status" value="1"/>
</dbReference>
<dbReference type="GO" id="GO:0016020">
    <property type="term" value="C:membrane"/>
    <property type="evidence" value="ECO:0007669"/>
    <property type="project" value="TreeGrafter"/>
</dbReference>
<feature type="domain" description="Dynamin N-terminal" evidence="1">
    <location>
        <begin position="8"/>
        <end position="166"/>
    </location>
</feature>
<protein>
    <recommendedName>
        <fullName evidence="1">Dynamin N-terminal domain-containing protein</fullName>
    </recommendedName>
</protein>
<dbReference type="GO" id="GO:0005739">
    <property type="term" value="C:mitochondrion"/>
    <property type="evidence" value="ECO:0007669"/>
    <property type="project" value="TreeGrafter"/>
</dbReference>
<dbReference type="EMBL" id="VCAU01000186">
    <property type="protein sequence ID" value="KAF9883092.1"/>
    <property type="molecule type" value="Genomic_DNA"/>
</dbReference>
<dbReference type="GO" id="GO:0016559">
    <property type="term" value="P:peroxisome fission"/>
    <property type="evidence" value="ECO:0007669"/>
    <property type="project" value="TreeGrafter"/>
</dbReference>
<sequence>MEALTEILFPRKNDLCTQYPTEKIIRLSLVESLQIKVIPDPQRSAEEQSEKRKYRETITIFEQLPYIMERATAVRKIEKARSANDSRRAFSRDVLSVEIAGPGRPQLTVVDLPGIIQAEIKDASRADVDMAIEITESYISQPRTICLAVVSATNDYANQPILDKVRLCSRIGHSRRRNLMNRLSRLYTYIQRELPRLQENLDVALRDTTQELTTTRVTTFNQIISPSMCDVRKRTVRRLRAAIQFLNKSFSQEMEQNGHKYQIRGLKKNVASSGQLALDASHDDPGKMDPDGQCFVETLKENELYQAFHTIKRPQKMTHRKAMAWIDDVVTKARGRELLGNFNPLVISELFWEQSSKWRQFGQAHIQQTSDICCHFLQSVLSELFNTVSASF</sequence>
<proteinExistence type="predicted"/>
<accession>A0AAD4GN48</accession>
<dbReference type="InterPro" id="IPR045063">
    <property type="entry name" value="Dynamin_N"/>
</dbReference>
<evidence type="ECO:0000313" key="3">
    <source>
        <dbReference type="Proteomes" id="UP001194746"/>
    </source>
</evidence>